<comment type="catalytic activity">
    <reaction evidence="7">
        <text>ATP + H2O = ADP + phosphate + H(+)</text>
        <dbReference type="Rhea" id="RHEA:13065"/>
        <dbReference type="ChEBI" id="CHEBI:15377"/>
        <dbReference type="ChEBI" id="CHEBI:15378"/>
        <dbReference type="ChEBI" id="CHEBI:30616"/>
        <dbReference type="ChEBI" id="CHEBI:43474"/>
        <dbReference type="ChEBI" id="CHEBI:456216"/>
        <dbReference type="EC" id="3.6.4.13"/>
    </reaction>
</comment>
<evidence type="ECO:0000256" key="3">
    <source>
        <dbReference type="ARBA" id="ARBA00022806"/>
    </source>
</evidence>
<evidence type="ECO:0000256" key="2">
    <source>
        <dbReference type="ARBA" id="ARBA00022801"/>
    </source>
</evidence>
<dbReference type="Pfam" id="PF13959">
    <property type="entry name" value="CTE_SPB4"/>
    <property type="match status" value="1"/>
</dbReference>
<dbReference type="CDD" id="cd17949">
    <property type="entry name" value="DEADc_DDX31"/>
    <property type="match status" value="1"/>
</dbReference>
<gene>
    <name evidence="11" type="ORF">SELMODRAFT_134680</name>
</gene>
<dbReference type="InterPro" id="IPR011545">
    <property type="entry name" value="DEAD/DEAH_box_helicase_dom"/>
</dbReference>
<sequence length="552" mass="61438">SSLMKDAVFGSGEFGDLGLEPRLAAHLHGAMGFQSPTVVQKSAIPLLLSGRDLLVNARTGTGKTLVYLAPIVHGLQAREPKITRTEGTFAVILVPTRELCIQVCGVAEQLVHRFHWLVPGHIMGGENRAKEKARLRKGITILIATPGRLLDHLKNTASFQYDFLQWIVFDEADRLLDMGFEKDIRSILDFLGTHQRNGSKRQHVLLSATLNDRVNKLAKISLCDPATIGLSSTPPEGAPDLDTNANIEYSISDKLQQCVLKVSSKIRLVTLLALLRLKLNSTKGSYKIVVFFSTCDAVDFHHTVMSRFSWVMDDGSSMRGRFLDCDIFKLHGNVEQRERTDTFHKFSQAERALLLCTDVAARGLDFKGLSFIVQYDPPGEPVDYVHRVGRTARLGRKGEATLFLQPCEAEYVQELRKHGVVLKDLDTRKVLDSIYTISQKRSFASVEVAEMHPAAAAMQTALESFVTSEGDLKQLAVNAFRSSVRAYAVHREGLRKIFQVRMLHLGHVAKSFALRDAPSGLSKCSAQKASKRMRAEKKRAGKKRRLHAAKME</sequence>
<feature type="domain" description="Helicase ATP-binding" evidence="9">
    <location>
        <begin position="44"/>
        <end position="228"/>
    </location>
</feature>
<dbReference type="InterPro" id="IPR027417">
    <property type="entry name" value="P-loop_NTPase"/>
</dbReference>
<evidence type="ECO:0000313" key="11">
    <source>
        <dbReference type="EMBL" id="EFJ06923.1"/>
    </source>
</evidence>
<dbReference type="SMART" id="SM00490">
    <property type="entry name" value="HELICc"/>
    <property type="match status" value="1"/>
</dbReference>
<dbReference type="eggNOG" id="KOG0348">
    <property type="taxonomic scope" value="Eukaryota"/>
</dbReference>
<dbReference type="Pfam" id="PF00270">
    <property type="entry name" value="DEAD"/>
    <property type="match status" value="1"/>
</dbReference>
<feature type="non-terminal residue" evidence="11">
    <location>
        <position position="1"/>
    </location>
</feature>
<dbReference type="AlphaFoldDB" id="D8T903"/>
<dbReference type="Pfam" id="PF00271">
    <property type="entry name" value="Helicase_C"/>
    <property type="match status" value="1"/>
</dbReference>
<dbReference type="STRING" id="88036.D8T903"/>
<dbReference type="SUPFAM" id="SSF52540">
    <property type="entry name" value="P-loop containing nucleoside triphosphate hydrolases"/>
    <property type="match status" value="2"/>
</dbReference>
<evidence type="ECO:0000256" key="7">
    <source>
        <dbReference type="RuleBase" id="RU365068"/>
    </source>
</evidence>
<comment type="similarity">
    <text evidence="6">Belongs to the DEAD box helicase family.</text>
</comment>
<name>D8T903_SELML</name>
<dbReference type="SMART" id="SM00487">
    <property type="entry name" value="DEXDc"/>
    <property type="match status" value="1"/>
</dbReference>
<keyword evidence="12" id="KW-1185">Reference proteome</keyword>
<evidence type="ECO:0000256" key="5">
    <source>
        <dbReference type="ARBA" id="ARBA00022884"/>
    </source>
</evidence>
<dbReference type="GO" id="GO:0042254">
    <property type="term" value="P:ribosome biogenesis"/>
    <property type="evidence" value="ECO:0000318"/>
    <property type="project" value="GO_Central"/>
</dbReference>
<evidence type="ECO:0000256" key="8">
    <source>
        <dbReference type="SAM" id="MobiDB-lite"/>
    </source>
</evidence>
<dbReference type="GO" id="GO:0016887">
    <property type="term" value="F:ATP hydrolysis activity"/>
    <property type="evidence" value="ECO:0007669"/>
    <property type="project" value="RHEA"/>
</dbReference>
<keyword evidence="3 6" id="KW-0347">Helicase</keyword>
<keyword evidence="2 6" id="KW-0378">Hydrolase</keyword>
<evidence type="ECO:0000256" key="1">
    <source>
        <dbReference type="ARBA" id="ARBA00022741"/>
    </source>
</evidence>
<dbReference type="GO" id="GO:0003723">
    <property type="term" value="F:RNA binding"/>
    <property type="evidence" value="ECO:0007669"/>
    <property type="project" value="UniProtKB-UniRule"/>
</dbReference>
<dbReference type="InterPro" id="IPR001650">
    <property type="entry name" value="Helicase_C-like"/>
</dbReference>
<dbReference type="SMART" id="SM01178">
    <property type="entry name" value="DUF4217"/>
    <property type="match status" value="1"/>
</dbReference>
<dbReference type="PROSITE" id="PS00039">
    <property type="entry name" value="DEAD_ATP_HELICASE"/>
    <property type="match status" value="1"/>
</dbReference>
<dbReference type="PANTHER" id="PTHR24031">
    <property type="entry name" value="RNA HELICASE"/>
    <property type="match status" value="1"/>
</dbReference>
<feature type="domain" description="Helicase C-terminal" evidence="10">
    <location>
        <begin position="254"/>
        <end position="442"/>
    </location>
</feature>
<accession>D8T903</accession>
<dbReference type="InterPro" id="IPR025313">
    <property type="entry name" value="SPB4-like_CTE"/>
</dbReference>
<dbReference type="GO" id="GO:0005634">
    <property type="term" value="C:nucleus"/>
    <property type="evidence" value="ECO:0000318"/>
    <property type="project" value="GO_Central"/>
</dbReference>
<keyword evidence="4 6" id="KW-0067">ATP-binding</keyword>
<feature type="region of interest" description="Disordered" evidence="8">
    <location>
        <begin position="523"/>
        <end position="552"/>
    </location>
</feature>
<keyword evidence="1 6" id="KW-0547">Nucleotide-binding</keyword>
<organism evidence="12">
    <name type="scientific">Selaginella moellendorffii</name>
    <name type="common">Spikemoss</name>
    <dbReference type="NCBI Taxonomy" id="88036"/>
    <lineage>
        <taxon>Eukaryota</taxon>
        <taxon>Viridiplantae</taxon>
        <taxon>Streptophyta</taxon>
        <taxon>Embryophyta</taxon>
        <taxon>Tracheophyta</taxon>
        <taxon>Lycopodiopsida</taxon>
        <taxon>Selaginellales</taxon>
        <taxon>Selaginellaceae</taxon>
        <taxon>Selaginella</taxon>
    </lineage>
</organism>
<comment type="function">
    <text evidence="7">RNA helicase.</text>
</comment>
<dbReference type="Gramene" id="EFJ06923">
    <property type="protein sequence ID" value="EFJ06923"/>
    <property type="gene ID" value="SELMODRAFT_134680"/>
</dbReference>
<dbReference type="EC" id="3.6.4.13" evidence="7"/>
<dbReference type="InterPro" id="IPR000629">
    <property type="entry name" value="RNA-helicase_DEAD-box_CS"/>
</dbReference>
<dbReference type="InParanoid" id="D8T903"/>
<dbReference type="OrthoDB" id="422663at2759"/>
<dbReference type="FunCoup" id="D8T903">
    <property type="interactions" value="3550"/>
</dbReference>
<protein>
    <recommendedName>
        <fullName evidence="7">ATP-dependent RNA helicase</fullName>
        <ecNumber evidence="7">3.6.4.13</ecNumber>
    </recommendedName>
</protein>
<dbReference type="GO" id="GO:0005524">
    <property type="term" value="F:ATP binding"/>
    <property type="evidence" value="ECO:0007669"/>
    <property type="project" value="UniProtKB-UniRule"/>
</dbReference>
<dbReference type="GO" id="GO:0003724">
    <property type="term" value="F:RNA helicase activity"/>
    <property type="evidence" value="ECO:0007669"/>
    <property type="project" value="UniProtKB-EC"/>
</dbReference>
<dbReference type="PROSITE" id="PS51194">
    <property type="entry name" value="HELICASE_CTER"/>
    <property type="match status" value="1"/>
</dbReference>
<evidence type="ECO:0000259" key="9">
    <source>
        <dbReference type="PROSITE" id="PS51192"/>
    </source>
</evidence>
<keyword evidence="5 7" id="KW-0694">RNA-binding</keyword>
<dbReference type="HOGENOM" id="CLU_003041_26_2_1"/>
<dbReference type="Proteomes" id="UP000001514">
    <property type="component" value="Unassembled WGS sequence"/>
</dbReference>
<dbReference type="KEGG" id="smo:SELMODRAFT_134680"/>
<dbReference type="CDD" id="cd18787">
    <property type="entry name" value="SF2_C_DEAD"/>
    <property type="match status" value="1"/>
</dbReference>
<dbReference type="OMA" id="IHEQICE"/>
<comment type="domain">
    <text evidence="7">The Q motif is unique to and characteristic of the DEAD box family of RNA helicases and controls ATP binding and hydrolysis.</text>
</comment>
<feature type="compositionally biased region" description="Basic residues" evidence="8">
    <location>
        <begin position="529"/>
        <end position="552"/>
    </location>
</feature>
<evidence type="ECO:0000256" key="6">
    <source>
        <dbReference type="RuleBase" id="RU000492"/>
    </source>
</evidence>
<dbReference type="Gene3D" id="3.40.50.300">
    <property type="entry name" value="P-loop containing nucleotide triphosphate hydrolases"/>
    <property type="match status" value="2"/>
</dbReference>
<evidence type="ECO:0000256" key="4">
    <source>
        <dbReference type="ARBA" id="ARBA00022840"/>
    </source>
</evidence>
<dbReference type="EMBL" id="GL377692">
    <property type="protein sequence ID" value="EFJ06923.1"/>
    <property type="molecule type" value="Genomic_DNA"/>
</dbReference>
<reference evidence="11 12" key="1">
    <citation type="journal article" date="2011" name="Science">
        <title>The Selaginella genome identifies genetic changes associated with the evolution of vascular plants.</title>
        <authorList>
            <person name="Banks J.A."/>
            <person name="Nishiyama T."/>
            <person name="Hasebe M."/>
            <person name="Bowman J.L."/>
            <person name="Gribskov M."/>
            <person name="dePamphilis C."/>
            <person name="Albert V.A."/>
            <person name="Aono N."/>
            <person name="Aoyama T."/>
            <person name="Ambrose B.A."/>
            <person name="Ashton N.W."/>
            <person name="Axtell M.J."/>
            <person name="Barker E."/>
            <person name="Barker M.S."/>
            <person name="Bennetzen J.L."/>
            <person name="Bonawitz N.D."/>
            <person name="Chapple C."/>
            <person name="Cheng C."/>
            <person name="Correa L.G."/>
            <person name="Dacre M."/>
            <person name="DeBarry J."/>
            <person name="Dreyer I."/>
            <person name="Elias M."/>
            <person name="Engstrom E.M."/>
            <person name="Estelle M."/>
            <person name="Feng L."/>
            <person name="Finet C."/>
            <person name="Floyd S.K."/>
            <person name="Frommer W.B."/>
            <person name="Fujita T."/>
            <person name="Gramzow L."/>
            <person name="Gutensohn M."/>
            <person name="Harholt J."/>
            <person name="Hattori M."/>
            <person name="Heyl A."/>
            <person name="Hirai T."/>
            <person name="Hiwatashi Y."/>
            <person name="Ishikawa M."/>
            <person name="Iwata M."/>
            <person name="Karol K.G."/>
            <person name="Koehler B."/>
            <person name="Kolukisaoglu U."/>
            <person name="Kubo M."/>
            <person name="Kurata T."/>
            <person name="Lalonde S."/>
            <person name="Li K."/>
            <person name="Li Y."/>
            <person name="Litt A."/>
            <person name="Lyons E."/>
            <person name="Manning G."/>
            <person name="Maruyama T."/>
            <person name="Michael T.P."/>
            <person name="Mikami K."/>
            <person name="Miyazaki S."/>
            <person name="Morinaga S."/>
            <person name="Murata T."/>
            <person name="Mueller-Roeber B."/>
            <person name="Nelson D.R."/>
            <person name="Obara M."/>
            <person name="Oguri Y."/>
            <person name="Olmstead R.G."/>
            <person name="Onodera N."/>
            <person name="Petersen B.L."/>
            <person name="Pils B."/>
            <person name="Prigge M."/>
            <person name="Rensing S.A."/>
            <person name="Riano-Pachon D.M."/>
            <person name="Roberts A.W."/>
            <person name="Sato Y."/>
            <person name="Scheller H.V."/>
            <person name="Schulz B."/>
            <person name="Schulz C."/>
            <person name="Shakirov E.V."/>
            <person name="Shibagaki N."/>
            <person name="Shinohara N."/>
            <person name="Shippen D.E."/>
            <person name="Soerensen I."/>
            <person name="Sotooka R."/>
            <person name="Sugimoto N."/>
            <person name="Sugita M."/>
            <person name="Sumikawa N."/>
            <person name="Tanurdzic M."/>
            <person name="Theissen G."/>
            <person name="Ulvskov P."/>
            <person name="Wakazuki S."/>
            <person name="Weng J.K."/>
            <person name="Willats W.W."/>
            <person name="Wipf D."/>
            <person name="Wolf P.G."/>
            <person name="Yang L."/>
            <person name="Zimmer A.D."/>
            <person name="Zhu Q."/>
            <person name="Mitros T."/>
            <person name="Hellsten U."/>
            <person name="Loque D."/>
            <person name="Otillar R."/>
            <person name="Salamov A."/>
            <person name="Schmutz J."/>
            <person name="Shapiro H."/>
            <person name="Lindquist E."/>
            <person name="Lucas S."/>
            <person name="Rokhsar D."/>
            <person name="Grigoriev I.V."/>
        </authorList>
    </citation>
    <scope>NUCLEOTIDE SEQUENCE [LARGE SCALE GENOMIC DNA]</scope>
</reference>
<evidence type="ECO:0000259" key="10">
    <source>
        <dbReference type="PROSITE" id="PS51194"/>
    </source>
</evidence>
<dbReference type="InterPro" id="IPR014001">
    <property type="entry name" value="Helicase_ATP-bd"/>
</dbReference>
<evidence type="ECO:0000313" key="12">
    <source>
        <dbReference type="Proteomes" id="UP000001514"/>
    </source>
</evidence>
<dbReference type="PROSITE" id="PS51192">
    <property type="entry name" value="HELICASE_ATP_BIND_1"/>
    <property type="match status" value="1"/>
</dbReference>
<proteinExistence type="inferred from homology"/>